<dbReference type="EMBL" id="KT876100">
    <property type="protein sequence ID" value="ALR88598.1"/>
    <property type="molecule type" value="mRNA"/>
</dbReference>
<dbReference type="GO" id="GO:0016831">
    <property type="term" value="F:carboxy-lyase activity"/>
    <property type="evidence" value="ECO:0007669"/>
    <property type="project" value="UniProtKB-KW"/>
</dbReference>
<dbReference type="OrthoDB" id="392571at2759"/>
<sequence length="502" mass="56783">MLSKIRSLEASCRDLDPGFEQRQKWVHQVVDHTEQFITGLEDDQSQAYRTNNKEGKGILESPINDNPTPMEDLLQLFEENVERCGLVESHGGHMAYINSGGVFPSALGDYLADVVNPYSAVFHDSPGSVRLENMVINWIGRTFGFPEGFAGNLTSGGSASTILALATARDSKNVKAADFSRCVVYMTQISHYCVEKALNTIGMREAVRRTIPTDKSTYKMNAEELKIMIEKDKNNGLIPFLVYATAGTTDLGSIDPLNEIASIARQHSLWMHVDACYGGFFIMSNEAKPRFRGIERCDSLAVDPHKSLFIPYGCGCVIVRQGSKLKYSNALNRPAFYLEDSFKDEREDEPSPCHLSFELSRHFRGVRVWMPLKLFGLAPFRDALTEKILLARYFHEQLAERGDFQLGPYPELSVVVFRYAKAPNDTEKFNKQLLDSLMRDGRVALASTRLRGVYYLRMCVLCFRTHLKEVDLLLEMVDKNVETYLKSVSKKPWESQQLYSRG</sequence>
<dbReference type="Pfam" id="PF00282">
    <property type="entry name" value="Pyridoxal_deC"/>
    <property type="match status" value="1"/>
</dbReference>
<evidence type="ECO:0000313" key="8">
    <source>
        <dbReference type="EMBL" id="ALR88598.1"/>
    </source>
</evidence>
<dbReference type="GO" id="GO:0030170">
    <property type="term" value="F:pyridoxal phosphate binding"/>
    <property type="evidence" value="ECO:0007669"/>
    <property type="project" value="InterPro"/>
</dbReference>
<accession>A0A0U2US16</accession>
<evidence type="ECO:0000256" key="5">
    <source>
        <dbReference type="ARBA" id="ARBA00023239"/>
    </source>
</evidence>
<dbReference type="GO" id="GO:0005737">
    <property type="term" value="C:cytoplasm"/>
    <property type="evidence" value="ECO:0007669"/>
    <property type="project" value="TreeGrafter"/>
</dbReference>
<dbReference type="InterPro" id="IPR015421">
    <property type="entry name" value="PyrdxlP-dep_Trfase_major"/>
</dbReference>
<evidence type="ECO:0000256" key="7">
    <source>
        <dbReference type="RuleBase" id="RU000382"/>
    </source>
</evidence>
<keyword evidence="4 6" id="KW-0663">Pyridoxal phosphate</keyword>
<dbReference type="AlphaFoldDB" id="A0A0U2US16"/>
<reference evidence="8" key="1">
    <citation type="journal article" date="2015" name="Nature">
        <title>Hemichordate genomes and deuterostome origins.</title>
        <authorList>
            <person name="Simakov O."/>
            <person name="Kawashima T."/>
            <person name="Marletaz F."/>
            <person name="Jenkins J."/>
            <person name="Koyanagi R."/>
            <person name="Mitros T."/>
            <person name="Hisata K."/>
            <person name="Bredeson J."/>
            <person name="Shoguchi E."/>
            <person name="Gyoja F."/>
            <person name="Yue J.X."/>
            <person name="Chen Y.C."/>
            <person name="Freeman R.M.Jr."/>
            <person name="Sasaki A."/>
            <person name="Hikosaka-Katayama T."/>
            <person name="Sato A."/>
            <person name="Fujie M."/>
            <person name="Baughman K.W."/>
            <person name="Levine J."/>
            <person name="Gonzalez P."/>
            <person name="Cameron C."/>
            <person name="Fritzenwanker J.H."/>
            <person name="Pani A.M."/>
            <person name="Goto H."/>
            <person name="Kanda M."/>
            <person name="Arakaki N."/>
            <person name="Yamasaki S."/>
            <person name="Qu J."/>
            <person name="Cree A."/>
            <person name="Ding Y."/>
            <person name="Dinh H.H."/>
            <person name="Dugan S."/>
            <person name="Holder M."/>
            <person name="Jhangiani S.N."/>
            <person name="Kovar C.L."/>
            <person name="Lee S.L."/>
            <person name="Lewis L.R."/>
            <person name="Morton D."/>
            <person name="Nazareth L.V."/>
            <person name="Okwuonu G."/>
            <person name="Santibanez J."/>
            <person name="Chen R."/>
            <person name="Richards S."/>
            <person name="Muzny D.M."/>
            <person name="Gillis A."/>
            <person name="Peshkin L."/>
            <person name="Wu M."/>
            <person name="Humphreys T."/>
            <person name="Su Y.H."/>
            <person name="Putnam N.H."/>
            <person name="Schmutz J."/>
            <person name="Fujiyama A."/>
            <person name="Yu J.K."/>
            <person name="Tagawa K."/>
            <person name="Worley K.C."/>
            <person name="Gibbs R.A."/>
            <person name="Kirschner M.W."/>
            <person name="Lowe C.J."/>
            <person name="Satoh N."/>
            <person name="Rokhsar D.S."/>
            <person name="Gerhart J."/>
        </authorList>
    </citation>
    <scope>NUCLEOTIDE SEQUENCE</scope>
</reference>
<keyword evidence="5 7" id="KW-0456">Lyase</keyword>
<dbReference type="InterPro" id="IPR002129">
    <property type="entry name" value="PyrdxlP-dep_de-COase"/>
</dbReference>
<dbReference type="Gene3D" id="3.90.1150.10">
    <property type="entry name" value="Aspartate Aminotransferase, domain 1"/>
    <property type="match status" value="1"/>
</dbReference>
<protein>
    <submittedName>
        <fullName evidence="8">Aromatic amino acid decarboxylase microbial-like 024</fullName>
    </submittedName>
</protein>
<evidence type="ECO:0000256" key="3">
    <source>
        <dbReference type="ARBA" id="ARBA00022793"/>
    </source>
</evidence>
<name>A0A0U2US16_SACKO</name>
<dbReference type="PANTHER" id="PTHR11999:SF70">
    <property type="entry name" value="MIP05841P"/>
    <property type="match status" value="1"/>
</dbReference>
<dbReference type="InterPro" id="IPR015422">
    <property type="entry name" value="PyrdxlP-dep_Trfase_small"/>
</dbReference>
<comment type="similarity">
    <text evidence="2 7">Belongs to the group II decarboxylase family.</text>
</comment>
<evidence type="ECO:0000256" key="2">
    <source>
        <dbReference type="ARBA" id="ARBA00009533"/>
    </source>
</evidence>
<dbReference type="GO" id="GO:0006520">
    <property type="term" value="P:amino acid metabolic process"/>
    <property type="evidence" value="ECO:0007669"/>
    <property type="project" value="InterPro"/>
</dbReference>
<comment type="cofactor">
    <cofactor evidence="1 6 7">
        <name>pyridoxal 5'-phosphate</name>
        <dbReference type="ChEBI" id="CHEBI:597326"/>
    </cofactor>
</comment>
<proteinExistence type="evidence at transcript level"/>
<dbReference type="PANTHER" id="PTHR11999">
    <property type="entry name" value="GROUP II PYRIDOXAL-5-PHOSPHATE DECARBOXYLASE"/>
    <property type="match status" value="1"/>
</dbReference>
<organism evidence="8">
    <name type="scientific">Saccoglossus kowalevskii</name>
    <name type="common">Acorn worm</name>
    <dbReference type="NCBI Taxonomy" id="10224"/>
    <lineage>
        <taxon>Eukaryota</taxon>
        <taxon>Metazoa</taxon>
        <taxon>Hemichordata</taxon>
        <taxon>Enteropneusta</taxon>
        <taxon>Harrimaniidae</taxon>
        <taxon>Saccoglossus</taxon>
    </lineage>
</organism>
<evidence type="ECO:0000256" key="6">
    <source>
        <dbReference type="PIRSR" id="PIRSR602129-50"/>
    </source>
</evidence>
<dbReference type="GO" id="GO:0019752">
    <property type="term" value="P:carboxylic acid metabolic process"/>
    <property type="evidence" value="ECO:0007669"/>
    <property type="project" value="InterPro"/>
</dbReference>
<dbReference type="Gene3D" id="3.40.640.10">
    <property type="entry name" value="Type I PLP-dependent aspartate aminotransferase-like (Major domain)"/>
    <property type="match status" value="1"/>
</dbReference>
<dbReference type="PRINTS" id="PR00800">
    <property type="entry name" value="YHDCRBOXLASE"/>
</dbReference>
<dbReference type="InterPro" id="IPR015424">
    <property type="entry name" value="PyrdxlP-dep_Trfase"/>
</dbReference>
<keyword evidence="3" id="KW-0210">Decarboxylase</keyword>
<feature type="modified residue" description="N6-(pyridoxal phosphate)lysine" evidence="6">
    <location>
        <position position="306"/>
    </location>
</feature>
<evidence type="ECO:0000256" key="1">
    <source>
        <dbReference type="ARBA" id="ARBA00001933"/>
    </source>
</evidence>
<dbReference type="InterPro" id="IPR010977">
    <property type="entry name" value="Aromatic_deC"/>
</dbReference>
<dbReference type="SUPFAM" id="SSF53383">
    <property type="entry name" value="PLP-dependent transferases"/>
    <property type="match status" value="1"/>
</dbReference>
<evidence type="ECO:0000256" key="4">
    <source>
        <dbReference type="ARBA" id="ARBA00022898"/>
    </source>
</evidence>